<evidence type="ECO:0000256" key="2">
    <source>
        <dbReference type="ARBA" id="ARBA00022692"/>
    </source>
</evidence>
<evidence type="ECO:0000256" key="3">
    <source>
        <dbReference type="ARBA" id="ARBA00022989"/>
    </source>
</evidence>
<dbReference type="PANTHER" id="PTHR33048">
    <property type="entry name" value="PTH11-LIKE INTEGRAL MEMBRANE PROTEIN (AFU_ORTHOLOGUE AFUA_5G11245)"/>
    <property type="match status" value="1"/>
</dbReference>
<dbReference type="AlphaFoldDB" id="A0A9P9WV98"/>
<dbReference type="Pfam" id="PF20684">
    <property type="entry name" value="Fung_rhodopsin"/>
    <property type="match status" value="1"/>
</dbReference>
<dbReference type="PANTHER" id="PTHR33048:SF47">
    <property type="entry name" value="INTEGRAL MEMBRANE PROTEIN-RELATED"/>
    <property type="match status" value="1"/>
</dbReference>
<evidence type="ECO:0000256" key="1">
    <source>
        <dbReference type="ARBA" id="ARBA00004141"/>
    </source>
</evidence>
<keyword evidence="3 6" id="KW-1133">Transmembrane helix</keyword>
<dbReference type="GO" id="GO:0016020">
    <property type="term" value="C:membrane"/>
    <property type="evidence" value="ECO:0007669"/>
    <property type="project" value="UniProtKB-SubCell"/>
</dbReference>
<feature type="transmembrane region" description="Helical" evidence="6">
    <location>
        <begin position="55"/>
        <end position="77"/>
    </location>
</feature>
<evidence type="ECO:0000313" key="9">
    <source>
        <dbReference type="Proteomes" id="UP000829685"/>
    </source>
</evidence>
<evidence type="ECO:0000256" key="6">
    <source>
        <dbReference type="SAM" id="Phobius"/>
    </source>
</evidence>
<feature type="transmembrane region" description="Helical" evidence="6">
    <location>
        <begin position="141"/>
        <end position="163"/>
    </location>
</feature>
<proteinExistence type="inferred from homology"/>
<evidence type="ECO:0000256" key="4">
    <source>
        <dbReference type="ARBA" id="ARBA00023136"/>
    </source>
</evidence>
<comment type="caution">
    <text evidence="8">The sequence shown here is derived from an EMBL/GenBank/DDBJ whole genome shotgun (WGS) entry which is preliminary data.</text>
</comment>
<feature type="transmembrane region" description="Helical" evidence="6">
    <location>
        <begin position="213"/>
        <end position="232"/>
    </location>
</feature>
<sequence length="300" mass="33352">MHARSDNLIDQVPINAAGKTDLGVETVFLVVAYFSTGLRIWSRHLIGARLQINDLLILLALLVFSIDLMWLTLVALVKSAILHFYGQTFQNTAFIRIVYAVMAIVIAFWISAFFADVFFCIPVHKTWLPETPGRCGESSSMYIGMASADLAIDIVVLILPMPILWGLQLPAARKVALTFVFGLGFIIIFITSIRLKFFLELDPFDFTYTFSKIALLSTLVPLLGITNANLPIMGPAFQRIFRSSLLTSQTRKSSNTGSSGSRFQKMPESELPLVGINGEWLEIISRPVTSLFALSNKIVR</sequence>
<organism evidence="8 9">
    <name type="scientific">Neoarthrinium moseri</name>
    <dbReference type="NCBI Taxonomy" id="1658444"/>
    <lineage>
        <taxon>Eukaryota</taxon>
        <taxon>Fungi</taxon>
        <taxon>Dikarya</taxon>
        <taxon>Ascomycota</taxon>
        <taxon>Pezizomycotina</taxon>
        <taxon>Sordariomycetes</taxon>
        <taxon>Xylariomycetidae</taxon>
        <taxon>Amphisphaeriales</taxon>
        <taxon>Apiosporaceae</taxon>
        <taxon>Neoarthrinium</taxon>
    </lineage>
</organism>
<evidence type="ECO:0000259" key="7">
    <source>
        <dbReference type="Pfam" id="PF20684"/>
    </source>
</evidence>
<feature type="transmembrane region" description="Helical" evidence="6">
    <location>
        <begin position="175"/>
        <end position="193"/>
    </location>
</feature>
<accession>A0A9P9WV98</accession>
<keyword evidence="4 6" id="KW-0472">Membrane</keyword>
<feature type="domain" description="Rhodopsin" evidence="7">
    <location>
        <begin position="63"/>
        <end position="239"/>
    </location>
</feature>
<comment type="subcellular location">
    <subcellularLocation>
        <location evidence="1">Membrane</location>
        <topology evidence="1">Multi-pass membrane protein</topology>
    </subcellularLocation>
</comment>
<evidence type="ECO:0000256" key="5">
    <source>
        <dbReference type="ARBA" id="ARBA00038359"/>
    </source>
</evidence>
<keyword evidence="2 6" id="KW-0812">Transmembrane</keyword>
<dbReference type="OrthoDB" id="5329176at2759"/>
<dbReference type="InterPro" id="IPR052337">
    <property type="entry name" value="SAT4-like"/>
</dbReference>
<protein>
    <recommendedName>
        <fullName evidence="7">Rhodopsin domain-containing protein</fullName>
    </recommendedName>
</protein>
<reference evidence="8" key="1">
    <citation type="submission" date="2021-03" db="EMBL/GenBank/DDBJ databases">
        <title>Revisited historic fungal species revealed as producer of novel bioactive compounds through whole genome sequencing and comparative genomics.</title>
        <authorList>
            <person name="Vignolle G.A."/>
            <person name="Hochenegger N."/>
            <person name="Mach R.L."/>
            <person name="Mach-Aigner A.R."/>
            <person name="Javad Rahimi M."/>
            <person name="Salim K.A."/>
            <person name="Chan C.M."/>
            <person name="Lim L.B.L."/>
            <person name="Cai F."/>
            <person name="Druzhinina I.S."/>
            <person name="U'Ren J.M."/>
            <person name="Derntl C."/>
        </authorList>
    </citation>
    <scope>NUCLEOTIDE SEQUENCE</scope>
    <source>
        <strain evidence="8">TUCIM 5799</strain>
    </source>
</reference>
<feature type="transmembrane region" description="Helical" evidence="6">
    <location>
        <begin position="97"/>
        <end position="121"/>
    </location>
</feature>
<name>A0A9P9WV98_9PEZI</name>
<comment type="similarity">
    <text evidence="5">Belongs to the SAT4 family.</text>
</comment>
<evidence type="ECO:0000313" key="8">
    <source>
        <dbReference type="EMBL" id="KAI1879876.1"/>
    </source>
</evidence>
<keyword evidence="9" id="KW-1185">Reference proteome</keyword>
<gene>
    <name evidence="8" type="ORF">JX265_001497</name>
</gene>
<dbReference type="Proteomes" id="UP000829685">
    <property type="component" value="Unassembled WGS sequence"/>
</dbReference>
<dbReference type="EMBL" id="JAFIMR010000003">
    <property type="protein sequence ID" value="KAI1879876.1"/>
    <property type="molecule type" value="Genomic_DNA"/>
</dbReference>
<dbReference type="InterPro" id="IPR049326">
    <property type="entry name" value="Rhodopsin_dom_fungi"/>
</dbReference>